<feature type="compositionally biased region" description="Polar residues" evidence="5">
    <location>
        <begin position="423"/>
        <end position="439"/>
    </location>
</feature>
<evidence type="ECO:0000256" key="3">
    <source>
        <dbReference type="ARBA" id="ARBA00023163"/>
    </source>
</evidence>
<dbReference type="PROSITE" id="PS51821">
    <property type="entry name" value="VELVET"/>
    <property type="match status" value="1"/>
</dbReference>
<feature type="domain" description="Velvet" evidence="6">
    <location>
        <begin position="4"/>
        <end position="177"/>
    </location>
</feature>
<feature type="region of interest" description="Disordered" evidence="5">
    <location>
        <begin position="284"/>
        <end position="312"/>
    </location>
</feature>
<keyword evidence="8" id="KW-1185">Reference proteome</keyword>
<dbReference type="PANTHER" id="PTHR33572:SF18">
    <property type="entry name" value="SPORE DEVELOPMENT REGULATOR VOSA"/>
    <property type="match status" value="1"/>
</dbReference>
<dbReference type="InterPro" id="IPR021740">
    <property type="entry name" value="Velvet"/>
</dbReference>
<comment type="subcellular location">
    <subcellularLocation>
        <location evidence="1">Nucleus</location>
    </subcellularLocation>
</comment>
<keyword evidence="4" id="KW-0539">Nucleus</keyword>
<feature type="compositionally biased region" description="Pro residues" evidence="5">
    <location>
        <begin position="604"/>
        <end position="619"/>
    </location>
</feature>
<feature type="compositionally biased region" description="Basic residues" evidence="5">
    <location>
        <begin position="468"/>
        <end position="483"/>
    </location>
</feature>
<feature type="compositionally biased region" description="Low complexity" evidence="5">
    <location>
        <begin position="484"/>
        <end position="508"/>
    </location>
</feature>
<dbReference type="EMBL" id="JAFCIX010000051">
    <property type="protein sequence ID" value="KAH6600014.1"/>
    <property type="molecule type" value="Genomic_DNA"/>
</dbReference>
<dbReference type="Gene3D" id="2.60.40.3960">
    <property type="entry name" value="Velvet domain"/>
    <property type="match status" value="1"/>
</dbReference>
<reference evidence="7 8" key="1">
    <citation type="submission" date="2021-02" db="EMBL/GenBank/DDBJ databases">
        <title>Variation within the Batrachochytrium salamandrivorans European outbreak.</title>
        <authorList>
            <person name="Kelly M."/>
            <person name="Pasmans F."/>
            <person name="Shea T.P."/>
            <person name="Munoz J.F."/>
            <person name="Carranza S."/>
            <person name="Cuomo C.A."/>
            <person name="Martel A."/>
        </authorList>
    </citation>
    <scope>NUCLEOTIDE SEQUENCE [LARGE SCALE GENOMIC DNA]</scope>
    <source>
        <strain evidence="7 8">AMFP18/2</strain>
    </source>
</reference>
<evidence type="ECO:0000256" key="1">
    <source>
        <dbReference type="ARBA" id="ARBA00004123"/>
    </source>
</evidence>
<dbReference type="Proteomes" id="UP001648503">
    <property type="component" value="Unassembled WGS sequence"/>
</dbReference>
<feature type="compositionally biased region" description="Polar residues" evidence="5">
    <location>
        <begin position="772"/>
        <end position="795"/>
    </location>
</feature>
<evidence type="ECO:0000313" key="7">
    <source>
        <dbReference type="EMBL" id="KAH6600014.1"/>
    </source>
</evidence>
<gene>
    <name evidence="7" type="ORF">BASA50_002601</name>
</gene>
<keyword evidence="2" id="KW-0805">Transcription regulation</keyword>
<dbReference type="InterPro" id="IPR038491">
    <property type="entry name" value="Velvet_dom_sf"/>
</dbReference>
<protein>
    <recommendedName>
        <fullName evidence="6">Velvet domain-containing protein</fullName>
    </recommendedName>
</protein>
<evidence type="ECO:0000259" key="6">
    <source>
        <dbReference type="PROSITE" id="PS51821"/>
    </source>
</evidence>
<dbReference type="Pfam" id="PF11754">
    <property type="entry name" value="Velvet"/>
    <property type="match status" value="2"/>
</dbReference>
<feature type="compositionally biased region" description="Polar residues" evidence="5">
    <location>
        <begin position="656"/>
        <end position="666"/>
    </location>
</feature>
<proteinExistence type="predicted"/>
<feature type="compositionally biased region" description="Low complexity" evidence="5">
    <location>
        <begin position="667"/>
        <end position="687"/>
    </location>
</feature>
<accession>A0ABQ8FNQ4</accession>
<feature type="compositionally biased region" description="Basic and acidic residues" evidence="5">
    <location>
        <begin position="642"/>
        <end position="654"/>
    </location>
</feature>
<name>A0ABQ8FNQ4_9FUNG</name>
<evidence type="ECO:0000256" key="2">
    <source>
        <dbReference type="ARBA" id="ARBA00023015"/>
    </source>
</evidence>
<sequence length="807" mass="89362">MDSRRNLRYDLVLRQQPEHSRVCGLGEKVDRRPVDPPPILQMTIHSRQDDEKALLYNPYYFVYASLMSATTDDEQHLLRDRYTRTTTGSIVSSLYRLRDTDEKEGAFFVFPDLSVRSEGEYRLKFTLYEIIGKDVYFCTSIISKAFSVHAAKRFTGMQVSTPLSRVFSKQGLKLRVRTEVRATRRSGSKRPSNGDGSRGDAHSQSGSIDGYSKKRHRPSISDDMDDSDGDASSEGAILASHPTHNTSKHSNQVTPEIKHYDDDTKETAAQQPPSRRTIYQGQLDYQQQPTSPLRIAPPSTVGEDSSHAHQRYNDPLPPGLHSNHHPVVSNYRPVLHSHQQQPMQPMQPIQPIHPLQPHVLKPPSTSRYYGYDGPRPPSVSSVMAIASSVVDTPQSYAPPRHGAYGGIHPPQHSAYASRLQDEGPTQSPHTKDAYSSQALTSQSIMSSNAAVGSLAAVSSSAPAAYHHQSSHHHQQNQSSHHHQQNQSSHQQNRSMQQQQQQQVATAAAHHVHLYKDTSPPPALPINRARAGSTPRIDYPHPSPASYAEMHKTTHHHPQTQQMHYPQSTASTSEQSSFEMPSSTRPGPPLASLQMQPPKGGPALYRPPPPALPLSRPPGAPWQGDRSISREAPARSTLPAVSGDRDRWDASHRYSSDMYQYSGQPMYSSQHQPAPPSQQQAPSSWHAQPYPPPTSQIHPNSGEHDESRSFFPPNYPSHPGHSENSRDWSEGSARYDSHSSEYGPPSHSHRDPHASSRNSNYGSNTGPGYAAGSPTSSSQYARLYTDGSNTHISNSDAAPPYHPRSANP</sequence>
<dbReference type="InterPro" id="IPR037525">
    <property type="entry name" value="Velvet_dom"/>
</dbReference>
<feature type="compositionally biased region" description="Polar residues" evidence="5">
    <location>
        <begin position="564"/>
        <end position="584"/>
    </location>
</feature>
<feature type="region of interest" description="Disordered" evidence="5">
    <location>
        <begin position="393"/>
        <end position="412"/>
    </location>
</feature>
<evidence type="ECO:0000256" key="4">
    <source>
        <dbReference type="ARBA" id="ARBA00023242"/>
    </source>
</evidence>
<feature type="compositionally biased region" description="Acidic residues" evidence="5">
    <location>
        <begin position="222"/>
        <end position="231"/>
    </location>
</feature>
<feature type="compositionally biased region" description="Polar residues" evidence="5">
    <location>
        <begin position="242"/>
        <end position="253"/>
    </location>
</feature>
<organism evidence="7 8">
    <name type="scientific">Batrachochytrium salamandrivorans</name>
    <dbReference type="NCBI Taxonomy" id="1357716"/>
    <lineage>
        <taxon>Eukaryota</taxon>
        <taxon>Fungi</taxon>
        <taxon>Fungi incertae sedis</taxon>
        <taxon>Chytridiomycota</taxon>
        <taxon>Chytridiomycota incertae sedis</taxon>
        <taxon>Chytridiomycetes</taxon>
        <taxon>Rhizophydiales</taxon>
        <taxon>Rhizophydiales incertae sedis</taxon>
        <taxon>Batrachochytrium</taxon>
    </lineage>
</organism>
<dbReference type="PANTHER" id="PTHR33572">
    <property type="entry name" value="SPORE DEVELOPMENT REGULATOR VOSA"/>
    <property type="match status" value="1"/>
</dbReference>
<feature type="compositionally biased region" description="Basic and acidic residues" evidence="5">
    <location>
        <begin position="719"/>
        <end position="738"/>
    </location>
</feature>
<feature type="region of interest" description="Disordered" evidence="5">
    <location>
        <begin position="417"/>
        <end position="439"/>
    </location>
</feature>
<keyword evidence="3" id="KW-0804">Transcription</keyword>
<feature type="compositionally biased region" description="Polar residues" evidence="5">
    <location>
        <begin position="754"/>
        <end position="765"/>
    </location>
</feature>
<comment type="caution">
    <text evidence="7">The sequence shown here is derived from an EMBL/GenBank/DDBJ whole genome shotgun (WGS) entry which is preliminary data.</text>
</comment>
<evidence type="ECO:0000256" key="5">
    <source>
        <dbReference type="SAM" id="MobiDB-lite"/>
    </source>
</evidence>
<evidence type="ECO:0000313" key="8">
    <source>
        <dbReference type="Proteomes" id="UP001648503"/>
    </source>
</evidence>
<feature type="region of interest" description="Disordered" evidence="5">
    <location>
        <begin position="177"/>
        <end position="253"/>
    </location>
</feature>
<feature type="region of interest" description="Disordered" evidence="5">
    <location>
        <begin position="460"/>
        <end position="807"/>
    </location>
</feature>